<evidence type="ECO:0000313" key="7">
    <source>
        <dbReference type="Proteomes" id="UP000600363"/>
    </source>
</evidence>
<evidence type="ECO:0000256" key="3">
    <source>
        <dbReference type="ARBA" id="ARBA00023004"/>
    </source>
</evidence>
<keyword evidence="1" id="KW-0004">4Fe-4S</keyword>
<evidence type="ECO:0000313" key="6">
    <source>
        <dbReference type="EMBL" id="HIH70221.1"/>
    </source>
</evidence>
<dbReference type="RefSeq" id="WP_084174043.1">
    <property type="nucleotide sequence ID" value="NZ_DUIH01000021.1"/>
</dbReference>
<dbReference type="GO" id="GO:0046872">
    <property type="term" value="F:metal ion binding"/>
    <property type="evidence" value="ECO:0007669"/>
    <property type="project" value="UniProtKB-KW"/>
</dbReference>
<dbReference type="GO" id="GO:0016491">
    <property type="term" value="F:oxidoreductase activity"/>
    <property type="evidence" value="ECO:0007669"/>
    <property type="project" value="UniProtKB-ARBA"/>
</dbReference>
<dbReference type="InterPro" id="IPR003382">
    <property type="entry name" value="Flavoprotein"/>
</dbReference>
<dbReference type="PROSITE" id="PS51379">
    <property type="entry name" value="4FE4S_FER_2"/>
    <property type="match status" value="2"/>
</dbReference>
<dbReference type="InterPro" id="IPR017896">
    <property type="entry name" value="4Fe4S_Fe-S-bd"/>
</dbReference>
<dbReference type="SUPFAM" id="SSF52507">
    <property type="entry name" value="Homo-oligomeric flavin-containing Cys decarboxylases, HFCD"/>
    <property type="match status" value="1"/>
</dbReference>
<name>A0A832RZP4_9EURY</name>
<evidence type="ECO:0000256" key="2">
    <source>
        <dbReference type="ARBA" id="ARBA00022723"/>
    </source>
</evidence>
<dbReference type="Pfam" id="PF00037">
    <property type="entry name" value="Fer4"/>
    <property type="match status" value="1"/>
</dbReference>
<dbReference type="Pfam" id="PF02441">
    <property type="entry name" value="Flavoprotein"/>
    <property type="match status" value="1"/>
</dbReference>
<reference evidence="6" key="1">
    <citation type="journal article" date="2020" name="bioRxiv">
        <title>A rank-normalized archaeal taxonomy based on genome phylogeny resolves widespread incomplete and uneven classifications.</title>
        <authorList>
            <person name="Rinke C."/>
            <person name="Chuvochina M."/>
            <person name="Mussig A.J."/>
            <person name="Chaumeil P.-A."/>
            <person name="Waite D.W."/>
            <person name="Whitman W.B."/>
            <person name="Parks D.H."/>
            <person name="Hugenholtz P."/>
        </authorList>
    </citation>
    <scope>NUCLEOTIDE SEQUENCE</scope>
    <source>
        <strain evidence="6">UBA12518</strain>
    </source>
</reference>
<evidence type="ECO:0000256" key="4">
    <source>
        <dbReference type="ARBA" id="ARBA00023014"/>
    </source>
</evidence>
<comment type="caution">
    <text evidence="6">The sequence shown here is derived from an EMBL/GenBank/DDBJ whole genome shotgun (WGS) entry which is preliminary data.</text>
</comment>
<keyword evidence="4" id="KW-0411">Iron-sulfur</keyword>
<dbReference type="PANTHER" id="PTHR24960:SF79">
    <property type="entry name" value="PHOTOSYSTEM I IRON-SULFUR CENTER"/>
    <property type="match status" value="1"/>
</dbReference>
<gene>
    <name evidence="6" type="ORF">HA299_06400</name>
</gene>
<protein>
    <submittedName>
        <fullName evidence="6">4Fe-4S binding protein</fullName>
    </submittedName>
</protein>
<dbReference type="InterPro" id="IPR050157">
    <property type="entry name" value="PSI_iron-sulfur_center"/>
</dbReference>
<dbReference type="Gene3D" id="3.30.70.20">
    <property type="match status" value="1"/>
</dbReference>
<feature type="domain" description="4Fe-4S ferredoxin-type" evidence="5">
    <location>
        <begin position="176"/>
        <end position="205"/>
    </location>
</feature>
<feature type="domain" description="4Fe-4S ferredoxin-type" evidence="5">
    <location>
        <begin position="147"/>
        <end position="174"/>
    </location>
</feature>
<evidence type="ECO:0000259" key="5">
    <source>
        <dbReference type="PROSITE" id="PS51379"/>
    </source>
</evidence>
<dbReference type="SUPFAM" id="SSF54862">
    <property type="entry name" value="4Fe-4S ferredoxins"/>
    <property type="match status" value="1"/>
</dbReference>
<dbReference type="Proteomes" id="UP000600363">
    <property type="component" value="Unassembled WGS sequence"/>
</dbReference>
<dbReference type="InterPro" id="IPR036551">
    <property type="entry name" value="Flavin_trans-like"/>
</dbReference>
<organism evidence="6 7">
    <name type="scientific">Methermicoccus shengliensis</name>
    <dbReference type="NCBI Taxonomy" id="660064"/>
    <lineage>
        <taxon>Archaea</taxon>
        <taxon>Methanobacteriati</taxon>
        <taxon>Methanobacteriota</taxon>
        <taxon>Stenosarchaea group</taxon>
        <taxon>Methanomicrobia</taxon>
        <taxon>Methanosarcinales</taxon>
        <taxon>Methermicoccaceae</taxon>
        <taxon>Methermicoccus</taxon>
    </lineage>
</organism>
<dbReference type="InterPro" id="IPR017900">
    <property type="entry name" value="4Fe4S_Fe_S_CS"/>
</dbReference>
<dbReference type="PROSITE" id="PS00198">
    <property type="entry name" value="4FE4S_FER_1"/>
    <property type="match status" value="1"/>
</dbReference>
<dbReference type="AlphaFoldDB" id="A0A832RZP4"/>
<proteinExistence type="predicted"/>
<sequence>MSLGDELCIAWAITGAGHLLTDSIEAVSVLKARHPGLKITTFLSAAAVEVCRLYGVLERIGNISKGGYLEEVFVDEHRSSYPKSGRFQIGRYRALVVSPATSNTVAKAVYGIADSLVSNCIAMATKSRVPTLIVPVDAHAETVASQTPYLIDRALCVGCECCHAGSVCPTGAIRGHGTGIDTSLCTGCGVCVEACPHGAIRRMEAVLTPRQIDLENIERLKRIEGVSVGGTGDIVSWVEDVLFRTPRERG</sequence>
<keyword evidence="3" id="KW-0408">Iron</keyword>
<dbReference type="PANTHER" id="PTHR24960">
    <property type="entry name" value="PHOTOSYSTEM I IRON-SULFUR CENTER-RELATED"/>
    <property type="match status" value="1"/>
</dbReference>
<accession>A0A832RZP4</accession>
<dbReference type="GO" id="GO:0051539">
    <property type="term" value="F:4 iron, 4 sulfur cluster binding"/>
    <property type="evidence" value="ECO:0007669"/>
    <property type="project" value="UniProtKB-KW"/>
</dbReference>
<keyword evidence="2" id="KW-0479">Metal-binding</keyword>
<evidence type="ECO:0000256" key="1">
    <source>
        <dbReference type="ARBA" id="ARBA00022485"/>
    </source>
</evidence>
<dbReference type="Gene3D" id="3.40.50.1950">
    <property type="entry name" value="Flavin prenyltransferase-like"/>
    <property type="match status" value="1"/>
</dbReference>
<dbReference type="EMBL" id="DUIH01000021">
    <property type="protein sequence ID" value="HIH70221.1"/>
    <property type="molecule type" value="Genomic_DNA"/>
</dbReference>